<proteinExistence type="predicted"/>
<dbReference type="PROSITE" id="PS50943">
    <property type="entry name" value="HTH_CROC1"/>
    <property type="match status" value="1"/>
</dbReference>
<dbReference type="PANTHER" id="PTHR46797">
    <property type="entry name" value="HTH-TYPE TRANSCRIPTIONAL REGULATOR"/>
    <property type="match status" value="1"/>
</dbReference>
<keyword evidence="1" id="KW-0238">DNA-binding</keyword>
<dbReference type="Proteomes" id="UP000234212">
    <property type="component" value="Unassembled WGS sequence"/>
</dbReference>
<dbReference type="GO" id="GO:0003700">
    <property type="term" value="F:DNA-binding transcription factor activity"/>
    <property type="evidence" value="ECO:0007669"/>
    <property type="project" value="InterPro"/>
</dbReference>
<evidence type="ECO:0000313" key="7">
    <source>
        <dbReference type="Proteomes" id="UP000189067"/>
    </source>
</evidence>
<evidence type="ECO:0000259" key="2">
    <source>
        <dbReference type="PROSITE" id="PS50943"/>
    </source>
</evidence>
<comment type="caution">
    <text evidence="3">The sequence shown here is derived from an EMBL/GenBank/DDBJ whole genome shotgun (WGS) entry which is preliminary data.</text>
</comment>
<dbReference type="RefSeq" id="WP_015764561.1">
    <property type="nucleotide sequence ID" value="NZ_CABFNI010000014.1"/>
</dbReference>
<dbReference type="Proteomes" id="UP000552935">
    <property type="component" value="Unassembled WGS sequence"/>
</dbReference>
<evidence type="ECO:0000256" key="1">
    <source>
        <dbReference type="ARBA" id="ARBA00023125"/>
    </source>
</evidence>
<dbReference type="Proteomes" id="UP000189067">
    <property type="component" value="Unassembled WGS sequence"/>
</dbReference>
<evidence type="ECO:0000313" key="5">
    <source>
        <dbReference type="EMBL" id="PLA56963.1"/>
    </source>
</evidence>
<sequence length="103" mass="11824">MLMNIGRIVRERRQAKGMTIEQLAEKADVSVSLISRLERERVDNIKLANLAAIANALQLQMADFFRDSRLQTPKVVELLDYLAEQPEEKREDAAALMLRLMKL</sequence>
<dbReference type="EMBL" id="SSHM01000001">
    <property type="protein sequence ID" value="THC79814.1"/>
    <property type="molecule type" value="Genomic_DNA"/>
</dbReference>
<dbReference type="InterPro" id="IPR050807">
    <property type="entry name" value="TransReg_Diox_bact_type"/>
</dbReference>
<dbReference type="Gene3D" id="1.10.260.40">
    <property type="entry name" value="lambda repressor-like DNA-binding domains"/>
    <property type="match status" value="1"/>
</dbReference>
<dbReference type="GO" id="GO:0006352">
    <property type="term" value="P:DNA-templated transcription initiation"/>
    <property type="evidence" value="ECO:0007669"/>
    <property type="project" value="InterPro"/>
</dbReference>
<organism evidence="3 10">
    <name type="scientific">Lacticaseibacillus rhamnosus</name>
    <name type="common">Lactobacillus rhamnosus</name>
    <dbReference type="NCBI Taxonomy" id="47715"/>
    <lineage>
        <taxon>Bacteria</taxon>
        <taxon>Bacillati</taxon>
        <taxon>Bacillota</taxon>
        <taxon>Bacilli</taxon>
        <taxon>Lactobacillales</taxon>
        <taxon>Lactobacillaceae</taxon>
        <taxon>Lacticaseibacillus</taxon>
    </lineage>
</organism>
<protein>
    <submittedName>
        <fullName evidence="3 4">Transcriptional regulator</fullName>
    </submittedName>
    <submittedName>
        <fullName evidence="5">XRE family transcriptional regulator</fullName>
    </submittedName>
</protein>
<dbReference type="EMBL" id="JACCKI010000011">
    <property type="protein sequence ID" value="NZA05740.1"/>
    <property type="molecule type" value="Genomic_DNA"/>
</dbReference>
<reference evidence="5 8" key="2">
    <citation type="submission" date="2017-12" db="EMBL/GenBank/DDBJ databases">
        <title>Phylogenetic diversity of female urinary microbiome.</title>
        <authorList>
            <person name="Thomas-White K."/>
            <person name="Wolfe A.J."/>
        </authorList>
    </citation>
    <scope>NUCLEOTIDE SEQUENCE [LARGE SCALE GENOMIC DNA]</scope>
    <source>
        <strain evidence="5 8">UMB0004</strain>
    </source>
</reference>
<dbReference type="SUPFAM" id="SSF47413">
    <property type="entry name" value="lambda repressor-like DNA-binding domains"/>
    <property type="match status" value="1"/>
</dbReference>
<dbReference type="InterPro" id="IPR010982">
    <property type="entry name" value="Lambda_DNA-bd_dom_sf"/>
</dbReference>
<dbReference type="SMART" id="SM00530">
    <property type="entry name" value="HTH_XRE"/>
    <property type="match status" value="1"/>
</dbReference>
<reference evidence="6 9" key="3">
    <citation type="submission" date="2019-04" db="EMBL/GenBank/DDBJ databases">
        <title>Genome Announcement to Ensure Probiotic Safety of Lactobacillus rhamnosus UBLR-58.</title>
        <authorList>
            <person name="Sulthana A."/>
            <person name="Lakshmi S.G."/>
            <person name="Madempudi R.S."/>
        </authorList>
    </citation>
    <scope>NUCLEOTIDE SEQUENCE [LARGE SCALE GENOMIC DNA]</scope>
    <source>
        <strain evidence="6 9">UBLR-58</strain>
    </source>
</reference>
<dbReference type="InterPro" id="IPR000943">
    <property type="entry name" value="RNA_pol_sigma70"/>
</dbReference>
<name>A0A249DFC4_LACRH</name>
<feature type="domain" description="HTH cro/C1-type" evidence="2">
    <location>
        <begin position="9"/>
        <end position="64"/>
    </location>
</feature>
<evidence type="ECO:0000313" key="6">
    <source>
        <dbReference type="EMBL" id="THC79814.1"/>
    </source>
</evidence>
<reference evidence="3 10" key="4">
    <citation type="submission" date="2020-07" db="EMBL/GenBank/DDBJ databases">
        <title>Organ Donor 1.</title>
        <authorList>
            <person name="Marsh A.J."/>
            <person name="Azcarate-Peril M.A."/>
        </authorList>
    </citation>
    <scope>NUCLEOTIDE SEQUENCE [LARGE SCALE GENOMIC DNA]</scope>
    <source>
        <strain evidence="3 10">AMC0712</strain>
    </source>
</reference>
<evidence type="ECO:0000313" key="4">
    <source>
        <dbReference type="EMBL" id="ONN74390.1"/>
    </source>
</evidence>
<dbReference type="GO" id="GO:0005829">
    <property type="term" value="C:cytosol"/>
    <property type="evidence" value="ECO:0007669"/>
    <property type="project" value="TreeGrafter"/>
</dbReference>
<dbReference type="InterPro" id="IPR001387">
    <property type="entry name" value="Cro/C1-type_HTH"/>
</dbReference>
<evidence type="ECO:0000313" key="10">
    <source>
        <dbReference type="Proteomes" id="UP000552935"/>
    </source>
</evidence>
<dbReference type="EMBL" id="MTJY01000037">
    <property type="protein sequence ID" value="ONN74390.1"/>
    <property type="molecule type" value="Genomic_DNA"/>
</dbReference>
<dbReference type="AlphaFoldDB" id="A0A249DFC4"/>
<dbReference type="EMBL" id="PKJX01000003">
    <property type="protein sequence ID" value="PLA56963.1"/>
    <property type="molecule type" value="Genomic_DNA"/>
</dbReference>
<dbReference type="GeneID" id="69832378"/>
<accession>A0A249DFC4</accession>
<dbReference type="GO" id="GO:0003677">
    <property type="term" value="F:DNA binding"/>
    <property type="evidence" value="ECO:0007669"/>
    <property type="project" value="UniProtKB-KW"/>
</dbReference>
<evidence type="ECO:0000313" key="9">
    <source>
        <dbReference type="Proteomes" id="UP000307517"/>
    </source>
</evidence>
<dbReference type="Proteomes" id="UP000307517">
    <property type="component" value="Unassembled WGS sequence"/>
</dbReference>
<evidence type="ECO:0000313" key="8">
    <source>
        <dbReference type="Proteomes" id="UP000234212"/>
    </source>
</evidence>
<reference evidence="4 7" key="1">
    <citation type="submission" date="2017-01" db="EMBL/GenBank/DDBJ databases">
        <title>In silico prediction, in vitro antibacterial spectrum and physicochemical properties of a putative bacteriocin produced by Lactobacillus rhamnosus strain L156.4.</title>
        <authorList>
            <person name="Silveira A.M."/>
            <person name="Monteiro A.S."/>
            <person name="Santos V.L."/>
            <person name="Nicoli J.R."/>
            <person name="Azevedo V."/>
            <person name="Soares S.C."/>
            <person name="Castro-Oliveira L."/>
            <person name="Dias-Souza M.V."/>
            <person name="Nardi R.M."/>
        </authorList>
    </citation>
    <scope>NUCLEOTIDE SEQUENCE [LARGE SCALE GENOMIC DNA]</scope>
    <source>
        <strain evidence="4 7">L156.4</strain>
    </source>
</reference>
<dbReference type="CDD" id="cd00093">
    <property type="entry name" value="HTH_XRE"/>
    <property type="match status" value="1"/>
</dbReference>
<dbReference type="PROSITE" id="PS00716">
    <property type="entry name" value="SIGMA70_2"/>
    <property type="match status" value="1"/>
</dbReference>
<gene>
    <name evidence="4" type="ORF">BWR10_09365</name>
    <name evidence="5" type="ORF">CYJ91_09050</name>
    <name evidence="6" type="ORF">E6L36_05000</name>
    <name evidence="3" type="ORF">H0N82_11760</name>
</gene>
<dbReference type="PANTHER" id="PTHR46797:SF1">
    <property type="entry name" value="METHYLPHOSPHONATE SYNTHASE"/>
    <property type="match status" value="1"/>
</dbReference>
<evidence type="ECO:0000313" key="3">
    <source>
        <dbReference type="EMBL" id="NZA05740.1"/>
    </source>
</evidence>
<dbReference type="Pfam" id="PF01381">
    <property type="entry name" value="HTH_3"/>
    <property type="match status" value="1"/>
</dbReference>